<keyword evidence="3" id="KW-1185">Reference proteome</keyword>
<gene>
    <name evidence="2" type="ORF">C9427_13795</name>
</gene>
<dbReference type="OrthoDB" id="9804829at2"/>
<evidence type="ECO:0000256" key="1">
    <source>
        <dbReference type="SAM" id="Phobius"/>
    </source>
</evidence>
<keyword evidence="1" id="KW-1133">Transmembrane helix</keyword>
<dbReference type="RefSeq" id="WP_107649711.1">
    <property type="nucleotide sequence ID" value="NZ_PZJX01000027.1"/>
</dbReference>
<evidence type="ECO:0000313" key="2">
    <source>
        <dbReference type="EMBL" id="PTE09760.1"/>
    </source>
</evidence>
<feature type="transmembrane region" description="Helical" evidence="1">
    <location>
        <begin position="124"/>
        <end position="146"/>
    </location>
</feature>
<feature type="transmembrane region" description="Helical" evidence="1">
    <location>
        <begin position="71"/>
        <end position="90"/>
    </location>
</feature>
<proteinExistence type="predicted"/>
<organism evidence="2 3">
    <name type="scientific">Mesorhizobium helmanticense</name>
    <dbReference type="NCBI Taxonomy" id="1776423"/>
    <lineage>
        <taxon>Bacteria</taxon>
        <taxon>Pseudomonadati</taxon>
        <taxon>Pseudomonadota</taxon>
        <taxon>Alphaproteobacteria</taxon>
        <taxon>Hyphomicrobiales</taxon>
        <taxon>Phyllobacteriaceae</taxon>
        <taxon>Mesorhizobium</taxon>
    </lineage>
</organism>
<dbReference type="EMBL" id="PZJX01000027">
    <property type="protein sequence ID" value="PTE09760.1"/>
    <property type="molecule type" value="Genomic_DNA"/>
</dbReference>
<keyword evidence="1" id="KW-0472">Membrane</keyword>
<name>A0A2T4IVT6_9HYPH</name>
<comment type="caution">
    <text evidence="2">The sequence shown here is derived from an EMBL/GenBank/DDBJ whole genome shotgun (WGS) entry which is preliminary data.</text>
</comment>
<feature type="transmembrane region" description="Helical" evidence="1">
    <location>
        <begin position="152"/>
        <end position="172"/>
    </location>
</feature>
<evidence type="ECO:0008006" key="4">
    <source>
        <dbReference type="Google" id="ProtNLM"/>
    </source>
</evidence>
<accession>A0A2T4IVT6</accession>
<sequence>MTRDAFLRTLRLGLAGLPPQEIEDIVGDYSAHFAESDASGRGEAEVAAALGDPARLARELRAEAGLRRFEAHWSVSNMLAAMLALAGLAFVDIVFLLPLLITAIVLALGLGIALVAIGALGIKIILTTLLFGIGGTITVTLGHLFIGAGLVSFFLGGGALLLLALSAGIRVLGRYARLHSRLAQPDHDRV</sequence>
<evidence type="ECO:0000313" key="3">
    <source>
        <dbReference type="Proteomes" id="UP000240259"/>
    </source>
</evidence>
<reference evidence="2 3" key="1">
    <citation type="submission" date="2018-03" db="EMBL/GenBank/DDBJ databases">
        <title>Genome sequence of the symbiotic type strain Mesorhizobium helmanticense CSLC115NT isolated from Lotus corniculatus nodules.</title>
        <authorList>
            <person name="Sannazzaro A.I."/>
            <person name="Torres Tejerizo G.A."/>
            <person name="Dip D."/>
            <person name="Caballero M."/>
            <person name="Pistorio M."/>
            <person name="Estrella M.J."/>
        </authorList>
    </citation>
    <scope>NUCLEOTIDE SEQUENCE [LARGE SCALE GENOMIC DNA]</scope>
    <source>
        <strain evidence="2 3">CSLC115N</strain>
    </source>
</reference>
<keyword evidence="1" id="KW-0812">Transmembrane</keyword>
<dbReference type="Pfam" id="PF22564">
    <property type="entry name" value="HAAS"/>
    <property type="match status" value="1"/>
</dbReference>
<dbReference type="AlphaFoldDB" id="A0A2T4IVT6"/>
<protein>
    <recommendedName>
        <fullName evidence="4">DUF1700 domain-containing protein</fullName>
    </recommendedName>
</protein>
<dbReference type="Proteomes" id="UP000240259">
    <property type="component" value="Unassembled WGS sequence"/>
</dbReference>
<feature type="transmembrane region" description="Helical" evidence="1">
    <location>
        <begin position="96"/>
        <end position="117"/>
    </location>
</feature>